<dbReference type="Pfam" id="PF00293">
    <property type="entry name" value="NUDIX"/>
    <property type="match status" value="1"/>
</dbReference>
<gene>
    <name evidence="3" type="ORF">IAC08_03360</name>
</gene>
<name>A0A9D9HKD1_9BACT</name>
<dbReference type="InterPro" id="IPR000086">
    <property type="entry name" value="NUDIX_hydrolase_dom"/>
</dbReference>
<dbReference type="InterPro" id="IPR015797">
    <property type="entry name" value="NUDIX_hydrolase-like_dom_sf"/>
</dbReference>
<dbReference type="PANTHER" id="PTHR10885">
    <property type="entry name" value="ISOPENTENYL-DIPHOSPHATE DELTA-ISOMERASE"/>
    <property type="match status" value="1"/>
</dbReference>
<dbReference type="GO" id="GO:0016787">
    <property type="term" value="F:hydrolase activity"/>
    <property type="evidence" value="ECO:0007669"/>
    <property type="project" value="UniProtKB-KW"/>
</dbReference>
<feature type="domain" description="Nudix hydrolase" evidence="2">
    <location>
        <begin position="62"/>
        <end position="196"/>
    </location>
</feature>
<reference evidence="3" key="2">
    <citation type="journal article" date="2021" name="PeerJ">
        <title>Extensive microbial diversity within the chicken gut microbiome revealed by metagenomics and culture.</title>
        <authorList>
            <person name="Gilroy R."/>
            <person name="Ravi A."/>
            <person name="Getino M."/>
            <person name="Pursley I."/>
            <person name="Horton D.L."/>
            <person name="Alikhan N.F."/>
            <person name="Baker D."/>
            <person name="Gharbi K."/>
            <person name="Hall N."/>
            <person name="Watson M."/>
            <person name="Adriaenssens E.M."/>
            <person name="Foster-Nyarko E."/>
            <person name="Jarju S."/>
            <person name="Secka A."/>
            <person name="Antonio M."/>
            <person name="Oren A."/>
            <person name="Chaudhuri R.R."/>
            <person name="La Ragione R."/>
            <person name="Hildebrand F."/>
            <person name="Pallen M.J."/>
        </authorList>
    </citation>
    <scope>NUCLEOTIDE SEQUENCE</scope>
    <source>
        <strain evidence="3">B1-3475</strain>
    </source>
</reference>
<dbReference type="Proteomes" id="UP000823617">
    <property type="component" value="Unassembled WGS sequence"/>
</dbReference>
<dbReference type="InterPro" id="IPR020084">
    <property type="entry name" value="NUDIX_hydrolase_CS"/>
</dbReference>
<dbReference type="PANTHER" id="PTHR10885:SF0">
    <property type="entry name" value="ISOPENTENYL-DIPHOSPHATE DELTA-ISOMERASE"/>
    <property type="match status" value="1"/>
</dbReference>
<comment type="caution">
    <text evidence="3">The sequence shown here is derived from an EMBL/GenBank/DDBJ whole genome shotgun (WGS) entry which is preliminary data.</text>
</comment>
<dbReference type="EMBL" id="JADIMK010000033">
    <property type="protein sequence ID" value="MBO8455430.1"/>
    <property type="molecule type" value="Genomic_DNA"/>
</dbReference>
<evidence type="ECO:0000313" key="4">
    <source>
        <dbReference type="Proteomes" id="UP000823617"/>
    </source>
</evidence>
<accession>A0A9D9HKD1</accession>
<dbReference type="Gene3D" id="3.90.79.10">
    <property type="entry name" value="Nucleoside Triphosphate Pyrophosphohydrolase"/>
    <property type="match status" value="1"/>
</dbReference>
<evidence type="ECO:0000259" key="2">
    <source>
        <dbReference type="PROSITE" id="PS51462"/>
    </source>
</evidence>
<dbReference type="AlphaFoldDB" id="A0A9D9HKD1"/>
<protein>
    <submittedName>
        <fullName evidence="3">NUDIX domain-containing protein</fullName>
    </submittedName>
</protein>
<evidence type="ECO:0000313" key="3">
    <source>
        <dbReference type="EMBL" id="MBO8455430.1"/>
    </source>
</evidence>
<evidence type="ECO:0000256" key="1">
    <source>
        <dbReference type="ARBA" id="ARBA00022801"/>
    </source>
</evidence>
<proteinExistence type="predicted"/>
<dbReference type="PROSITE" id="PS00893">
    <property type="entry name" value="NUDIX_BOX"/>
    <property type="match status" value="1"/>
</dbReference>
<organism evidence="3 4">
    <name type="scientific">Candidatus Cryptobacteroides intestinigallinarum</name>
    <dbReference type="NCBI Taxonomy" id="2840767"/>
    <lineage>
        <taxon>Bacteria</taxon>
        <taxon>Pseudomonadati</taxon>
        <taxon>Bacteroidota</taxon>
        <taxon>Bacteroidia</taxon>
        <taxon>Bacteroidales</taxon>
        <taxon>Candidatus Cryptobacteroides</taxon>
    </lineage>
</organism>
<keyword evidence="1" id="KW-0378">Hydrolase</keyword>
<reference evidence="3" key="1">
    <citation type="submission" date="2020-10" db="EMBL/GenBank/DDBJ databases">
        <authorList>
            <person name="Gilroy R."/>
        </authorList>
    </citation>
    <scope>NUCLEOTIDE SEQUENCE</scope>
    <source>
        <strain evidence="3">B1-3475</strain>
    </source>
</reference>
<sequence>MFELIYPDDIAPEIPAPDVSTASARSAASAGIVRREMFPVILSNGEVIGRASRQYCHSGAKPLHPVVHLHILDRYGRLFLQKRSAKKDIQSGKWDTAVGGHVDYGESILEALFRESSEELGFKEYNPVWICSYEFESSIEKEMVNVFAAVGNFTLSPDHDEVDEVRPWSMDEISENLGKSVFTPNFEGEFLRIKDRLSSLL</sequence>
<dbReference type="PROSITE" id="PS51462">
    <property type="entry name" value="NUDIX"/>
    <property type="match status" value="1"/>
</dbReference>
<dbReference type="SUPFAM" id="SSF55811">
    <property type="entry name" value="Nudix"/>
    <property type="match status" value="1"/>
</dbReference>